<organism evidence="1 2">
    <name type="scientific">Pseudomonas fragi</name>
    <dbReference type="NCBI Taxonomy" id="296"/>
    <lineage>
        <taxon>Bacteria</taxon>
        <taxon>Pseudomonadati</taxon>
        <taxon>Pseudomonadota</taxon>
        <taxon>Gammaproteobacteria</taxon>
        <taxon>Pseudomonadales</taxon>
        <taxon>Pseudomonadaceae</taxon>
        <taxon>Pseudomonas</taxon>
    </lineage>
</organism>
<evidence type="ECO:0000313" key="2">
    <source>
        <dbReference type="Proteomes" id="UP000330809"/>
    </source>
</evidence>
<name>A0A449IHZ6_PSEFR</name>
<dbReference type="Proteomes" id="UP000330809">
    <property type="component" value="Unassembled WGS sequence"/>
</dbReference>
<gene>
    <name evidence="1" type="ORF">NCTC10754_01538</name>
</gene>
<accession>A0A449IHZ6</accession>
<dbReference type="AlphaFoldDB" id="A0A449IHZ6"/>
<sequence length="58" mass="6913">MIKTLTLSPFTIIEVFNDDFFKIIKFSIWDEDSCETLPSLFFIIEKFDAFREILKKTS</sequence>
<evidence type="ECO:0000313" key="1">
    <source>
        <dbReference type="EMBL" id="VFB18969.1"/>
    </source>
</evidence>
<dbReference type="EMBL" id="CAACYJ010000024">
    <property type="protein sequence ID" value="VFB18969.1"/>
    <property type="molecule type" value="Genomic_DNA"/>
</dbReference>
<reference evidence="1 2" key="1">
    <citation type="submission" date="2019-02" db="EMBL/GenBank/DDBJ databases">
        <authorList>
            <consortium name="Pathogen Informatics"/>
        </authorList>
    </citation>
    <scope>NUCLEOTIDE SEQUENCE [LARGE SCALE GENOMIC DNA]</scope>
    <source>
        <strain evidence="1 2">3012STDY7103891</strain>
    </source>
</reference>
<proteinExistence type="predicted"/>
<protein>
    <submittedName>
        <fullName evidence="1">Uncharacterized protein</fullName>
    </submittedName>
</protein>